<evidence type="ECO:0000313" key="9">
    <source>
        <dbReference type="Proteomes" id="UP000663852"/>
    </source>
</evidence>
<dbReference type="AlphaFoldDB" id="A0A814QAB3"/>
<feature type="domain" description="EF-hand" evidence="7">
    <location>
        <begin position="199"/>
        <end position="234"/>
    </location>
</feature>
<name>A0A814QAB3_ADIRI</name>
<keyword evidence="3" id="KW-0479">Metal-binding</keyword>
<evidence type="ECO:0000259" key="7">
    <source>
        <dbReference type="PROSITE" id="PS50222"/>
    </source>
</evidence>
<dbReference type="InterPro" id="IPR011992">
    <property type="entry name" value="EF-hand-dom_pair"/>
</dbReference>
<accession>A0A814QAB3</accession>
<organism evidence="8 9">
    <name type="scientific">Adineta ricciae</name>
    <name type="common">Rotifer</name>
    <dbReference type="NCBI Taxonomy" id="249248"/>
    <lineage>
        <taxon>Eukaryota</taxon>
        <taxon>Metazoa</taxon>
        <taxon>Spiralia</taxon>
        <taxon>Gnathifera</taxon>
        <taxon>Rotifera</taxon>
        <taxon>Eurotatoria</taxon>
        <taxon>Bdelloidea</taxon>
        <taxon>Adinetida</taxon>
        <taxon>Adinetidae</taxon>
        <taxon>Adineta</taxon>
    </lineage>
</organism>
<evidence type="ECO:0000256" key="6">
    <source>
        <dbReference type="ARBA" id="ARBA00023288"/>
    </source>
</evidence>
<dbReference type="PANTHER" id="PTHR23055">
    <property type="entry name" value="CALCIUM BINDING PROTEINS"/>
    <property type="match status" value="1"/>
</dbReference>
<dbReference type="InterPro" id="IPR028846">
    <property type="entry name" value="Recoverin"/>
</dbReference>
<dbReference type="PRINTS" id="PR00450">
    <property type="entry name" value="RECOVERIN"/>
</dbReference>
<evidence type="ECO:0000256" key="5">
    <source>
        <dbReference type="ARBA" id="ARBA00022837"/>
    </source>
</evidence>
<dbReference type="InterPro" id="IPR002048">
    <property type="entry name" value="EF_hand_dom"/>
</dbReference>
<keyword evidence="5" id="KW-0106">Calcium</keyword>
<dbReference type="PROSITE" id="PS00018">
    <property type="entry name" value="EF_HAND_1"/>
    <property type="match status" value="2"/>
</dbReference>
<dbReference type="SUPFAM" id="SSF47473">
    <property type="entry name" value="EF-hand"/>
    <property type="match status" value="1"/>
</dbReference>
<protein>
    <recommendedName>
        <fullName evidence="7">EF-hand domain-containing protein</fullName>
    </recommendedName>
</protein>
<keyword evidence="2" id="KW-0519">Myristate</keyword>
<dbReference type="InterPro" id="IPR018247">
    <property type="entry name" value="EF_Hand_1_Ca_BS"/>
</dbReference>
<proteinExistence type="inferred from homology"/>
<gene>
    <name evidence="8" type="ORF">EDS130_LOCUS20811</name>
</gene>
<sequence>MHVISTSSHSTSPTILYDFFFVHPHRSLFSPIKAIQKSSKIYVISTTSYSTSPTILFFSYQHQSSLSPIKTTQNKYSARNDLPDCLFFYSTSQSIKMEQKKIIKQRKTTDLTPKELAILRSATKTSDKEIKTWHTEFVHKYPDGKINKEAFVKLYKDLFPNSDDAAANAALESVDTNHDGELSFNEFLFFSAVTARGADLGERLEMIFDVWDVTDDGQLDQNELAHLISAMYDRARIKDRQGDKNPHAIAKNIIGKLDVSGDRKISKDEFVKGCKTDETIRKLLAPDQ</sequence>
<dbReference type="Gene3D" id="1.10.238.10">
    <property type="entry name" value="EF-hand"/>
    <property type="match status" value="1"/>
</dbReference>
<dbReference type="SMART" id="SM00054">
    <property type="entry name" value="EFh"/>
    <property type="match status" value="3"/>
</dbReference>
<reference evidence="8" key="1">
    <citation type="submission" date="2021-02" db="EMBL/GenBank/DDBJ databases">
        <authorList>
            <person name="Nowell W R."/>
        </authorList>
    </citation>
    <scope>NUCLEOTIDE SEQUENCE</scope>
</reference>
<dbReference type="PROSITE" id="PS50222">
    <property type="entry name" value="EF_HAND_2"/>
    <property type="match status" value="3"/>
</dbReference>
<keyword evidence="6" id="KW-0449">Lipoprotein</keyword>
<dbReference type="PANTHER" id="PTHR23055:SF178">
    <property type="entry name" value="NEUROCALCIN HOMOLOG"/>
    <property type="match status" value="1"/>
</dbReference>
<comment type="caution">
    <text evidence="8">The sequence shown here is derived from an EMBL/GenBank/DDBJ whole genome shotgun (WGS) entry which is preliminary data.</text>
</comment>
<dbReference type="GO" id="GO:0005509">
    <property type="term" value="F:calcium ion binding"/>
    <property type="evidence" value="ECO:0007669"/>
    <property type="project" value="InterPro"/>
</dbReference>
<dbReference type="Pfam" id="PF13202">
    <property type="entry name" value="EF-hand_5"/>
    <property type="match status" value="1"/>
</dbReference>
<dbReference type="Pfam" id="PF13499">
    <property type="entry name" value="EF-hand_7"/>
    <property type="match status" value="1"/>
</dbReference>
<comment type="similarity">
    <text evidence="1">Belongs to the recoverin family.</text>
</comment>
<evidence type="ECO:0000256" key="3">
    <source>
        <dbReference type="ARBA" id="ARBA00022723"/>
    </source>
</evidence>
<dbReference type="OrthoDB" id="191686at2759"/>
<feature type="domain" description="EF-hand" evidence="7">
    <location>
        <begin position="162"/>
        <end position="197"/>
    </location>
</feature>
<keyword evidence="4" id="KW-0677">Repeat</keyword>
<evidence type="ECO:0000313" key="8">
    <source>
        <dbReference type="EMBL" id="CAF1116451.1"/>
    </source>
</evidence>
<evidence type="ECO:0000256" key="4">
    <source>
        <dbReference type="ARBA" id="ARBA00022737"/>
    </source>
</evidence>
<dbReference type="EMBL" id="CAJNOJ010000103">
    <property type="protein sequence ID" value="CAF1116451.1"/>
    <property type="molecule type" value="Genomic_DNA"/>
</dbReference>
<feature type="domain" description="EF-hand" evidence="7">
    <location>
        <begin position="245"/>
        <end position="280"/>
    </location>
</feature>
<dbReference type="Proteomes" id="UP000663852">
    <property type="component" value="Unassembled WGS sequence"/>
</dbReference>
<evidence type="ECO:0000256" key="1">
    <source>
        <dbReference type="ARBA" id="ARBA00006049"/>
    </source>
</evidence>
<evidence type="ECO:0000256" key="2">
    <source>
        <dbReference type="ARBA" id="ARBA00022707"/>
    </source>
</evidence>